<gene>
    <name evidence="2" type="ORF">SAV31267_064840</name>
</gene>
<accession>A0A4D4N0B4</accession>
<feature type="domain" description="Type 2A encapsulin shell protein SrpI-like" evidence="1">
    <location>
        <begin position="7"/>
        <end position="111"/>
    </location>
</feature>
<reference evidence="2 3" key="1">
    <citation type="submission" date="2019-04" db="EMBL/GenBank/DDBJ databases">
        <title>Draft genome sequences of Streptomyces avermitilis ATCC 31267.</title>
        <authorList>
            <person name="Komaki H."/>
            <person name="Tamura T."/>
            <person name="Hosoyama A."/>
        </authorList>
    </citation>
    <scope>NUCLEOTIDE SEQUENCE [LARGE SCALE GENOMIC DNA]</scope>
    <source>
        <strain evidence="2 3">ATCC 31267</strain>
    </source>
</reference>
<dbReference type="InterPro" id="IPR045641">
    <property type="entry name" value="SrpI-like"/>
</dbReference>
<comment type="caution">
    <text evidence="2">The sequence shown here is derived from an EMBL/GenBank/DDBJ whole genome shotgun (WGS) entry which is preliminary data.</text>
</comment>
<evidence type="ECO:0000313" key="3">
    <source>
        <dbReference type="Proteomes" id="UP000299211"/>
    </source>
</evidence>
<dbReference type="EMBL" id="BJHY01000001">
    <property type="protein sequence ID" value="GDY76999.1"/>
    <property type="molecule type" value="Genomic_DNA"/>
</dbReference>
<organism evidence="2 3">
    <name type="scientific">Streptomyces avermitilis</name>
    <dbReference type="NCBI Taxonomy" id="33903"/>
    <lineage>
        <taxon>Bacteria</taxon>
        <taxon>Bacillati</taxon>
        <taxon>Actinomycetota</taxon>
        <taxon>Actinomycetes</taxon>
        <taxon>Kitasatosporales</taxon>
        <taxon>Streptomycetaceae</taxon>
        <taxon>Streptomyces</taxon>
    </lineage>
</organism>
<dbReference type="STRING" id="33903.AQJ43_01055"/>
<dbReference type="Pfam" id="PF19307">
    <property type="entry name" value="SrpI-like"/>
    <property type="match status" value="1"/>
</dbReference>
<evidence type="ECO:0000259" key="1">
    <source>
        <dbReference type="Pfam" id="PF19307"/>
    </source>
</evidence>
<proteinExistence type="predicted"/>
<dbReference type="Proteomes" id="UP000299211">
    <property type="component" value="Unassembled WGS sequence"/>
</dbReference>
<protein>
    <recommendedName>
        <fullName evidence="1">Type 2A encapsulin shell protein SrpI-like domain-containing protein</fullName>
    </recommendedName>
</protein>
<dbReference type="AlphaFoldDB" id="A0A4D4N0B4"/>
<evidence type="ECO:0000313" key="2">
    <source>
        <dbReference type="EMBL" id="GDY76999.1"/>
    </source>
</evidence>
<name>A0A4D4N0B4_STRAX</name>
<sequence length="113" mass="12412">MQPARARPESVEIAGNRIPTWRGVPIFPCNKIPVSDTRTTSIICMRTGEDEQGVVGLQQAGIPDEIEPSLSVRFMGINEQAIISYLVTAYYSAAVLVPDALGILENVEIGRWR</sequence>